<protein>
    <submittedName>
        <fullName evidence="1">Uncharacterized protein</fullName>
    </submittedName>
</protein>
<comment type="caution">
    <text evidence="1">The sequence shown here is derived from an EMBL/GenBank/DDBJ whole genome shotgun (WGS) entry which is preliminary data.</text>
</comment>
<reference evidence="1 2" key="1">
    <citation type="submission" date="2017-12" db="EMBL/GenBank/DDBJ databases">
        <title>Comparative genomics of Botrytis spp.</title>
        <authorList>
            <person name="Valero-Jimenez C.A."/>
            <person name="Tapia P."/>
            <person name="Veloso J."/>
            <person name="Silva-Moreno E."/>
            <person name="Staats M."/>
            <person name="Valdes J.H."/>
            <person name="Van Kan J.A.L."/>
        </authorList>
    </citation>
    <scope>NUCLEOTIDE SEQUENCE [LARGE SCALE GENOMIC DNA]</scope>
    <source>
        <strain evidence="1 2">MUCL3349</strain>
    </source>
</reference>
<dbReference type="Proteomes" id="UP000297280">
    <property type="component" value="Unassembled WGS sequence"/>
</dbReference>
<organism evidence="1 2">
    <name type="scientific">Botrytis porri</name>
    <dbReference type="NCBI Taxonomy" id="87229"/>
    <lineage>
        <taxon>Eukaryota</taxon>
        <taxon>Fungi</taxon>
        <taxon>Dikarya</taxon>
        <taxon>Ascomycota</taxon>
        <taxon>Pezizomycotina</taxon>
        <taxon>Leotiomycetes</taxon>
        <taxon>Helotiales</taxon>
        <taxon>Sclerotiniaceae</taxon>
        <taxon>Botrytis</taxon>
    </lineage>
</organism>
<gene>
    <name evidence="1" type="ORF">BPOR_0230g00030</name>
</gene>
<evidence type="ECO:0000313" key="2">
    <source>
        <dbReference type="Proteomes" id="UP000297280"/>
    </source>
</evidence>
<name>A0A4Z1KPK3_9HELO</name>
<proteinExistence type="predicted"/>
<accession>A0A4Z1KPK3</accession>
<dbReference type="EMBL" id="PQXO01000230">
    <property type="protein sequence ID" value="TGO87376.1"/>
    <property type="molecule type" value="Genomic_DNA"/>
</dbReference>
<evidence type="ECO:0000313" key="1">
    <source>
        <dbReference type="EMBL" id="TGO87376.1"/>
    </source>
</evidence>
<dbReference type="AlphaFoldDB" id="A0A4Z1KPK3"/>
<keyword evidence="2" id="KW-1185">Reference proteome</keyword>
<sequence>MIGRFNIELSSRAPSQSFQFSAVLTFAARGKIEGLRTPKSDLQQKLRSVKKVTSFNDGWLIGGANLLIRSCSE</sequence>